<name>A0A7H8QR58_TALRU</name>
<evidence type="ECO:0000313" key="3">
    <source>
        <dbReference type="Proteomes" id="UP000509510"/>
    </source>
</evidence>
<feature type="region of interest" description="Disordered" evidence="1">
    <location>
        <begin position="85"/>
        <end position="302"/>
    </location>
</feature>
<feature type="compositionally biased region" description="Pro residues" evidence="1">
    <location>
        <begin position="202"/>
        <end position="222"/>
    </location>
</feature>
<feature type="region of interest" description="Disordered" evidence="1">
    <location>
        <begin position="407"/>
        <end position="428"/>
    </location>
</feature>
<evidence type="ECO:0000313" key="2">
    <source>
        <dbReference type="EMBL" id="QKX56326.1"/>
    </source>
</evidence>
<dbReference type="GeneID" id="55990932"/>
<dbReference type="AlphaFoldDB" id="A0A7H8QR58"/>
<feature type="compositionally biased region" description="Polar residues" evidence="1">
    <location>
        <begin position="264"/>
        <end position="274"/>
    </location>
</feature>
<feature type="compositionally biased region" description="Polar residues" evidence="1">
    <location>
        <begin position="349"/>
        <end position="360"/>
    </location>
</feature>
<feature type="compositionally biased region" description="Low complexity" evidence="1">
    <location>
        <begin position="157"/>
        <end position="201"/>
    </location>
</feature>
<organism evidence="2 3">
    <name type="scientific">Talaromyces rugulosus</name>
    <name type="common">Penicillium rugulosum</name>
    <dbReference type="NCBI Taxonomy" id="121627"/>
    <lineage>
        <taxon>Eukaryota</taxon>
        <taxon>Fungi</taxon>
        <taxon>Dikarya</taxon>
        <taxon>Ascomycota</taxon>
        <taxon>Pezizomycotina</taxon>
        <taxon>Eurotiomycetes</taxon>
        <taxon>Eurotiomycetidae</taxon>
        <taxon>Eurotiales</taxon>
        <taxon>Trichocomaceae</taxon>
        <taxon>Talaromyces</taxon>
        <taxon>Talaromyces sect. Islandici</taxon>
    </lineage>
</organism>
<keyword evidence="3" id="KW-1185">Reference proteome</keyword>
<proteinExistence type="predicted"/>
<dbReference type="EMBL" id="CP055899">
    <property type="protein sequence ID" value="QKX56326.1"/>
    <property type="molecule type" value="Genomic_DNA"/>
</dbReference>
<evidence type="ECO:0000256" key="1">
    <source>
        <dbReference type="SAM" id="MobiDB-lite"/>
    </source>
</evidence>
<gene>
    <name evidence="2" type="ORF">TRUGW13939_03427</name>
</gene>
<feature type="region of interest" description="Disordered" evidence="1">
    <location>
        <begin position="322"/>
        <end position="363"/>
    </location>
</feature>
<dbReference type="RefSeq" id="XP_035342504.1">
    <property type="nucleotide sequence ID" value="XM_035486611.1"/>
</dbReference>
<dbReference type="Proteomes" id="UP000509510">
    <property type="component" value="Chromosome II"/>
</dbReference>
<feature type="compositionally biased region" description="Polar residues" evidence="1">
    <location>
        <begin position="324"/>
        <end position="335"/>
    </location>
</feature>
<protein>
    <submittedName>
        <fullName evidence="2">Uncharacterized protein</fullName>
    </submittedName>
</protein>
<sequence length="428" mass="46137">MDDEEENYCKQAALQQLADLGSLRRDGISAVEDDKKLKQHQRFQPELPHGFGKPFPQPQGEDQDKKEFLNAWSNLHTIVGDTKEELSSIMGGQSHRSKLNNDLLHSWVGSQDPPPQQHRGPKPGKPLPKMGYKPVYKSASKPPPYSRVPPTVRSPLTARATPAAKPSAPKSSPAAKPSPAPKQSAFKASAFKASPAGKKSPAPKPSQGPKPSPAGKKPPAPRPSQASKPSPSLKASPTLKQLPASRPQPASTQGRRRVELTGYNLPQPQTSSAAFQPRRHHEEDLLTFDSPPSANSRHKSPVKVYQSASMCDLMEIDDGEMLTNKPTMTGRNASNFAPPGSYDKAKPQKGSTENAQTSGLMASKYATVDDDSVTEGSIGKAATQNNSNTIDFWQEALPRSVKGIIKEKAGSSSAEKGPEPLAKSRWAH</sequence>
<dbReference type="KEGG" id="trg:TRUGW13939_03427"/>
<reference evidence="3" key="1">
    <citation type="submission" date="2020-06" db="EMBL/GenBank/DDBJ databases">
        <title>A chromosome-scale genome assembly of Talaromyces rugulosus W13939.</title>
        <authorList>
            <person name="Wang B."/>
            <person name="Guo L."/>
            <person name="Ye K."/>
            <person name="Wang L."/>
        </authorList>
    </citation>
    <scope>NUCLEOTIDE SEQUENCE [LARGE SCALE GENOMIC DNA]</scope>
    <source>
        <strain evidence="3">W13939</strain>
    </source>
</reference>
<feature type="region of interest" description="Disordered" evidence="1">
    <location>
        <begin position="36"/>
        <end position="65"/>
    </location>
</feature>
<dbReference type="OrthoDB" id="5372553at2759"/>
<feature type="compositionally biased region" description="Low complexity" evidence="1">
    <location>
        <begin position="223"/>
        <end position="237"/>
    </location>
</feature>
<accession>A0A7H8QR58</accession>